<keyword evidence="2" id="KW-1185">Reference proteome</keyword>
<dbReference type="OrthoDB" id="10057701at2759"/>
<dbReference type="OMA" id="HKRNING"/>
<gene>
    <name evidence="1" type="ORF">X777_10007</name>
</gene>
<evidence type="ECO:0008006" key="3">
    <source>
        <dbReference type="Google" id="ProtNLM"/>
    </source>
</evidence>
<organism evidence="1 2">
    <name type="scientific">Ooceraea biroi</name>
    <name type="common">Clonal raider ant</name>
    <name type="synonym">Cerapachys biroi</name>
    <dbReference type="NCBI Taxonomy" id="2015173"/>
    <lineage>
        <taxon>Eukaryota</taxon>
        <taxon>Metazoa</taxon>
        <taxon>Ecdysozoa</taxon>
        <taxon>Arthropoda</taxon>
        <taxon>Hexapoda</taxon>
        <taxon>Insecta</taxon>
        <taxon>Pterygota</taxon>
        <taxon>Neoptera</taxon>
        <taxon>Endopterygota</taxon>
        <taxon>Hymenoptera</taxon>
        <taxon>Apocrita</taxon>
        <taxon>Aculeata</taxon>
        <taxon>Formicoidea</taxon>
        <taxon>Formicidae</taxon>
        <taxon>Dorylinae</taxon>
        <taxon>Ooceraea</taxon>
    </lineage>
</organism>
<dbReference type="AlphaFoldDB" id="A0A026W5S5"/>
<evidence type="ECO:0000313" key="1">
    <source>
        <dbReference type="EMBL" id="EZA51358.1"/>
    </source>
</evidence>
<reference evidence="1 2" key="1">
    <citation type="journal article" date="2014" name="Curr. Biol.">
        <title>The genome of the clonal raider ant Cerapachys biroi.</title>
        <authorList>
            <person name="Oxley P.R."/>
            <person name="Ji L."/>
            <person name="Fetter-Pruneda I."/>
            <person name="McKenzie S.K."/>
            <person name="Li C."/>
            <person name="Hu H."/>
            <person name="Zhang G."/>
            <person name="Kronauer D.J."/>
        </authorList>
    </citation>
    <scope>NUCLEOTIDE SEQUENCE [LARGE SCALE GENOMIC DNA]</scope>
</reference>
<evidence type="ECO:0000313" key="2">
    <source>
        <dbReference type="Proteomes" id="UP000053097"/>
    </source>
</evidence>
<accession>A0A026W5S5</accession>
<dbReference type="EMBL" id="KK107398">
    <property type="protein sequence ID" value="EZA51358.1"/>
    <property type="molecule type" value="Genomic_DNA"/>
</dbReference>
<dbReference type="Proteomes" id="UP000053097">
    <property type="component" value="Unassembled WGS sequence"/>
</dbReference>
<name>A0A026W5S5_OOCBI</name>
<proteinExistence type="predicted"/>
<sequence>MQRIGQTKRCLVTRVSEHKRNINGSSEKYSVLTDHRLSLNHDFDWTNSTVLHKEIHLRKRLVAEMFYIKKFSNTINLQTDTDRFNTVYNGLVCS</sequence>
<protein>
    <recommendedName>
        <fullName evidence="3">GIY-YIG domain-containing protein</fullName>
    </recommendedName>
</protein>